<evidence type="ECO:0000256" key="3">
    <source>
        <dbReference type="ARBA" id="ARBA00022553"/>
    </source>
</evidence>
<dbReference type="SUPFAM" id="SSF55874">
    <property type="entry name" value="ATPase domain of HSP90 chaperone/DNA topoisomerase II/histidine kinase"/>
    <property type="match status" value="1"/>
</dbReference>
<name>A0A235BSY9_UNCW3</name>
<dbReference type="PANTHER" id="PTHR43304">
    <property type="entry name" value="PHYTOCHROME-LIKE PROTEIN CPH1"/>
    <property type="match status" value="1"/>
</dbReference>
<dbReference type="AlphaFoldDB" id="A0A235BSY9"/>
<evidence type="ECO:0000259" key="7">
    <source>
        <dbReference type="PROSITE" id="PS50109"/>
    </source>
</evidence>
<dbReference type="Gene3D" id="3.30.450.20">
    <property type="entry name" value="PAS domain"/>
    <property type="match status" value="2"/>
</dbReference>
<evidence type="ECO:0000256" key="5">
    <source>
        <dbReference type="ARBA" id="ARBA00022777"/>
    </source>
</evidence>
<evidence type="ECO:0000256" key="1">
    <source>
        <dbReference type="ARBA" id="ARBA00000085"/>
    </source>
</evidence>
<gene>
    <name evidence="10" type="ORF">CH333_05925</name>
</gene>
<dbReference type="InterPro" id="IPR013656">
    <property type="entry name" value="PAS_4"/>
</dbReference>
<dbReference type="InterPro" id="IPR003594">
    <property type="entry name" value="HATPase_dom"/>
</dbReference>
<proteinExistence type="predicted"/>
<feature type="coiled-coil region" evidence="6">
    <location>
        <begin position="295"/>
        <end position="328"/>
    </location>
</feature>
<dbReference type="SMART" id="SM00091">
    <property type="entry name" value="PAS"/>
    <property type="match status" value="2"/>
</dbReference>
<keyword evidence="3" id="KW-0597">Phosphoprotein</keyword>
<dbReference type="InterPro" id="IPR001610">
    <property type="entry name" value="PAC"/>
</dbReference>
<dbReference type="InterPro" id="IPR036890">
    <property type="entry name" value="HATPase_C_sf"/>
</dbReference>
<feature type="domain" description="PAS" evidence="8">
    <location>
        <begin position="353"/>
        <end position="423"/>
    </location>
</feature>
<dbReference type="Gene3D" id="3.30.450.40">
    <property type="match status" value="1"/>
</dbReference>
<dbReference type="PRINTS" id="PR00344">
    <property type="entry name" value="BCTRLSENSOR"/>
</dbReference>
<dbReference type="PROSITE" id="PS50109">
    <property type="entry name" value="HIS_KIN"/>
    <property type="match status" value="1"/>
</dbReference>
<dbReference type="SMART" id="SM00086">
    <property type="entry name" value="PAC"/>
    <property type="match status" value="2"/>
</dbReference>
<dbReference type="InterPro" id="IPR029016">
    <property type="entry name" value="GAF-like_dom_sf"/>
</dbReference>
<dbReference type="GO" id="GO:0004673">
    <property type="term" value="F:protein histidine kinase activity"/>
    <property type="evidence" value="ECO:0007669"/>
    <property type="project" value="UniProtKB-EC"/>
</dbReference>
<dbReference type="InterPro" id="IPR000700">
    <property type="entry name" value="PAS-assoc_C"/>
</dbReference>
<dbReference type="Proteomes" id="UP000215215">
    <property type="component" value="Unassembled WGS sequence"/>
</dbReference>
<dbReference type="PROSITE" id="PS50112">
    <property type="entry name" value="PAS"/>
    <property type="match status" value="1"/>
</dbReference>
<evidence type="ECO:0000259" key="9">
    <source>
        <dbReference type="PROSITE" id="PS50113"/>
    </source>
</evidence>
<dbReference type="SUPFAM" id="SSF55781">
    <property type="entry name" value="GAF domain-like"/>
    <property type="match status" value="1"/>
</dbReference>
<sequence length="708" mass="81341">MKEQNPSIIKELSVSYECALAIGNSLDLSEMLHEVIYTIVHKTDAHYGIIWFGGEKGKGFQAIASAGIRIKDVLAQKGIASLQKGLKRILKKQQFVLKKERDKDFLRYCAVLTGEEESVLIIPIDNVAVIHLAYTGGEIVDESLVNLLVGLSRKLCVAIDACIAHENIVKEVRVRKEVVKQLRSSGQQYHMTIDAIGRAVHVVDRRLNITLFNETFRQWVRGLGMGVENIIGRNLFDLFPFLQDGVRDEYQRVIKTGKLLVTVETNEFAGRKITTETRKIPILDGGRVTRIVTVIEDITVQKKAEEELRKKTEQLISSQKELKELLTESEESRRSLLSILEDVKETQEALQISEERFQDIVVNTGDWIWETDEKGCYNYCSPVVKQVLGYECDEVLGKYFYDFFDPDEREESKKAAFEIFKKKTPFKNFVNRNVHKNGHVVILETSGFPMLDDRGNLRGYRGVDRDITERKQMEETIRESLHRSELLLDLMSHDLTNMNQMSLSSLELMLRGNDLSERVRRYSKLALGQIQRSARLISNVKKLTALRKEKPHFERLDIEPILENAISHLGEDFPQRDVEVNFKSQKEKWFVNGSGELLYDLFYNILHNAVKFDRHEKVIVDVEVSPNDGFWRLETRDRGPGIPDERKETIFLRARWRDKIIYGLGLGLALAEAIAQRHGGRIWVEDRVRGKTEEGSNFVVLLPKAINN</sequence>
<dbReference type="PROSITE" id="PS50113">
    <property type="entry name" value="PAC"/>
    <property type="match status" value="1"/>
</dbReference>
<evidence type="ECO:0000259" key="8">
    <source>
        <dbReference type="PROSITE" id="PS50112"/>
    </source>
</evidence>
<dbReference type="Pfam" id="PF02518">
    <property type="entry name" value="HATPase_c"/>
    <property type="match status" value="1"/>
</dbReference>
<dbReference type="InterPro" id="IPR005467">
    <property type="entry name" value="His_kinase_dom"/>
</dbReference>
<evidence type="ECO:0000256" key="2">
    <source>
        <dbReference type="ARBA" id="ARBA00012438"/>
    </source>
</evidence>
<keyword evidence="6" id="KW-0175">Coiled coil</keyword>
<dbReference type="CDD" id="cd00130">
    <property type="entry name" value="PAS"/>
    <property type="match status" value="2"/>
</dbReference>
<reference evidence="10 11" key="1">
    <citation type="submission" date="2017-07" db="EMBL/GenBank/DDBJ databases">
        <title>Recovery of genomes from metagenomes via a dereplication, aggregation, and scoring strategy.</title>
        <authorList>
            <person name="Sieber C.M."/>
            <person name="Probst A.J."/>
            <person name="Sharrar A."/>
            <person name="Thomas B.C."/>
            <person name="Hess M."/>
            <person name="Tringe S.G."/>
            <person name="Banfield J.F."/>
        </authorList>
    </citation>
    <scope>NUCLEOTIDE SEQUENCE [LARGE SCALE GENOMIC DNA]</scope>
    <source>
        <strain evidence="10">JGI_Cruoil_03_44_89</strain>
    </source>
</reference>
<dbReference type="SUPFAM" id="SSF55785">
    <property type="entry name" value="PYP-like sensor domain (PAS domain)"/>
    <property type="match status" value="2"/>
</dbReference>
<evidence type="ECO:0000256" key="4">
    <source>
        <dbReference type="ARBA" id="ARBA00022679"/>
    </source>
</evidence>
<dbReference type="NCBIfam" id="TIGR00229">
    <property type="entry name" value="sensory_box"/>
    <property type="match status" value="2"/>
</dbReference>
<keyword evidence="5" id="KW-0418">Kinase</keyword>
<dbReference type="SMART" id="SM00387">
    <property type="entry name" value="HATPase_c"/>
    <property type="match status" value="1"/>
</dbReference>
<organism evidence="10 11">
    <name type="scientific">candidate division WOR-3 bacterium JGI_Cruoil_03_44_89</name>
    <dbReference type="NCBI Taxonomy" id="1973748"/>
    <lineage>
        <taxon>Bacteria</taxon>
        <taxon>Bacteria division WOR-3</taxon>
    </lineage>
</organism>
<dbReference type="Pfam" id="PF08448">
    <property type="entry name" value="PAS_4"/>
    <property type="match status" value="1"/>
</dbReference>
<comment type="catalytic activity">
    <reaction evidence="1">
        <text>ATP + protein L-histidine = ADP + protein N-phospho-L-histidine.</text>
        <dbReference type="EC" id="2.7.13.3"/>
    </reaction>
</comment>
<accession>A0A235BSY9</accession>
<dbReference type="InterPro" id="IPR000014">
    <property type="entry name" value="PAS"/>
</dbReference>
<feature type="domain" description="PAC" evidence="9">
    <location>
        <begin position="427"/>
        <end position="479"/>
    </location>
</feature>
<dbReference type="EC" id="2.7.13.3" evidence="2"/>
<evidence type="ECO:0000256" key="6">
    <source>
        <dbReference type="SAM" id="Coils"/>
    </source>
</evidence>
<comment type="caution">
    <text evidence="10">The sequence shown here is derived from an EMBL/GenBank/DDBJ whole genome shotgun (WGS) entry which is preliminary data.</text>
</comment>
<evidence type="ECO:0000313" key="10">
    <source>
        <dbReference type="EMBL" id="OYD15354.1"/>
    </source>
</evidence>
<dbReference type="Gene3D" id="3.30.565.10">
    <property type="entry name" value="Histidine kinase-like ATPase, C-terminal domain"/>
    <property type="match status" value="1"/>
</dbReference>
<dbReference type="Pfam" id="PF13426">
    <property type="entry name" value="PAS_9"/>
    <property type="match status" value="1"/>
</dbReference>
<dbReference type="InterPro" id="IPR035965">
    <property type="entry name" value="PAS-like_dom_sf"/>
</dbReference>
<dbReference type="PANTHER" id="PTHR43304:SF1">
    <property type="entry name" value="PAC DOMAIN-CONTAINING PROTEIN"/>
    <property type="match status" value="1"/>
</dbReference>
<dbReference type="EMBL" id="NOZQ01000127">
    <property type="protein sequence ID" value="OYD15354.1"/>
    <property type="molecule type" value="Genomic_DNA"/>
</dbReference>
<keyword evidence="4" id="KW-0808">Transferase</keyword>
<evidence type="ECO:0000313" key="11">
    <source>
        <dbReference type="Proteomes" id="UP000215215"/>
    </source>
</evidence>
<dbReference type="InterPro" id="IPR052162">
    <property type="entry name" value="Sensor_kinase/Photoreceptor"/>
</dbReference>
<dbReference type="InterPro" id="IPR004358">
    <property type="entry name" value="Sig_transdc_His_kin-like_C"/>
</dbReference>
<feature type="domain" description="Histidine kinase" evidence="7">
    <location>
        <begin position="490"/>
        <end position="706"/>
    </location>
</feature>
<protein>
    <recommendedName>
        <fullName evidence="2">histidine kinase</fullName>
        <ecNumber evidence="2">2.7.13.3</ecNumber>
    </recommendedName>
</protein>